<reference evidence="2" key="1">
    <citation type="journal article" date="2014" name="Int. J. Syst. Evol. Microbiol.">
        <title>Complete genome sequence of Corynebacterium casei LMG S-19264T (=DSM 44701T), isolated from a smear-ripened cheese.</title>
        <authorList>
            <consortium name="US DOE Joint Genome Institute (JGI-PGF)"/>
            <person name="Walter F."/>
            <person name="Albersmeier A."/>
            <person name="Kalinowski J."/>
            <person name="Ruckert C."/>
        </authorList>
    </citation>
    <scope>NUCLEOTIDE SEQUENCE</scope>
    <source>
        <strain evidence="2">JCM 19596</strain>
    </source>
</reference>
<dbReference type="AlphaFoldDB" id="A0A830FMW6"/>
<evidence type="ECO:0000313" key="3">
    <source>
        <dbReference type="Proteomes" id="UP000607197"/>
    </source>
</evidence>
<dbReference type="Pfam" id="PF24033">
    <property type="entry name" value="DUF7342"/>
    <property type="match status" value="1"/>
</dbReference>
<dbReference type="InterPro" id="IPR036390">
    <property type="entry name" value="WH_DNA-bd_sf"/>
</dbReference>
<organism evidence="2 3">
    <name type="scientific">Halocalculus aciditolerans</name>
    <dbReference type="NCBI Taxonomy" id="1383812"/>
    <lineage>
        <taxon>Archaea</taxon>
        <taxon>Methanobacteriati</taxon>
        <taxon>Methanobacteriota</taxon>
        <taxon>Stenosarchaea group</taxon>
        <taxon>Halobacteria</taxon>
        <taxon>Halobacteriales</taxon>
        <taxon>Halobacteriaceae</taxon>
        <taxon>Halocalculus</taxon>
    </lineage>
</organism>
<dbReference type="Gene3D" id="1.10.10.10">
    <property type="entry name" value="Winged helix-like DNA-binding domain superfamily/Winged helix DNA-binding domain"/>
    <property type="match status" value="1"/>
</dbReference>
<keyword evidence="3" id="KW-1185">Reference proteome</keyword>
<name>A0A830FMW6_9EURY</name>
<gene>
    <name evidence="2" type="ORF">GCM10009039_28260</name>
</gene>
<reference evidence="2" key="2">
    <citation type="submission" date="2020-09" db="EMBL/GenBank/DDBJ databases">
        <authorList>
            <person name="Sun Q."/>
            <person name="Ohkuma M."/>
        </authorList>
    </citation>
    <scope>NUCLEOTIDE SEQUENCE</scope>
    <source>
        <strain evidence="2">JCM 19596</strain>
    </source>
</reference>
<evidence type="ECO:0008006" key="4">
    <source>
        <dbReference type="Google" id="ProtNLM"/>
    </source>
</evidence>
<comment type="caution">
    <text evidence="2">The sequence shown here is derived from an EMBL/GenBank/DDBJ whole genome shotgun (WGS) entry which is preliminary data.</text>
</comment>
<feature type="region of interest" description="Disordered" evidence="1">
    <location>
        <begin position="1"/>
        <end position="26"/>
    </location>
</feature>
<dbReference type="EMBL" id="BMPG01000004">
    <property type="protein sequence ID" value="GGL68643.1"/>
    <property type="molecule type" value="Genomic_DNA"/>
</dbReference>
<dbReference type="Proteomes" id="UP000607197">
    <property type="component" value="Unassembled WGS sequence"/>
</dbReference>
<dbReference type="InterPro" id="IPR036388">
    <property type="entry name" value="WH-like_DNA-bd_sf"/>
</dbReference>
<sequence>MFYPPVASSMSERGNENTQSSMTRGERVRAAARTLRTPRTASWVADETGVSVKTAQKYLDQLVEDNVLRRIEQGDQTCYCVDQLMATYREIAALQREHDREALTSALESMREKITEWQVSYDVETPGELRASIADLDDAEEIETRRETAAEWEHLDERIPVVRAALTEYDWASEHDTIPV</sequence>
<protein>
    <recommendedName>
        <fullName evidence="4">ArsR family transcriptional regulator</fullName>
    </recommendedName>
</protein>
<dbReference type="InterPro" id="IPR055766">
    <property type="entry name" value="DUF7342"/>
</dbReference>
<proteinExistence type="predicted"/>
<feature type="compositionally biased region" description="Polar residues" evidence="1">
    <location>
        <begin position="8"/>
        <end position="23"/>
    </location>
</feature>
<dbReference type="SUPFAM" id="SSF46785">
    <property type="entry name" value="Winged helix' DNA-binding domain"/>
    <property type="match status" value="1"/>
</dbReference>
<evidence type="ECO:0000313" key="2">
    <source>
        <dbReference type="EMBL" id="GGL68643.1"/>
    </source>
</evidence>
<accession>A0A830FMW6</accession>
<evidence type="ECO:0000256" key="1">
    <source>
        <dbReference type="SAM" id="MobiDB-lite"/>
    </source>
</evidence>